<protein>
    <submittedName>
        <fullName evidence="3">Uncharacterized protein</fullName>
    </submittedName>
</protein>
<dbReference type="EMBL" id="JBHMBS010000010">
    <property type="protein sequence ID" value="MFB9678242.1"/>
    <property type="molecule type" value="Genomic_DNA"/>
</dbReference>
<evidence type="ECO:0000256" key="2">
    <source>
        <dbReference type="SAM" id="Phobius"/>
    </source>
</evidence>
<keyword evidence="2" id="KW-0812">Transmembrane</keyword>
<sequence length="65" mass="6878">MIAFDTVTKGDVSPGLLGFLVVAGLGFALYVLVKSMRKQISRIEVPSEAELRERNGAGTTTPTAP</sequence>
<evidence type="ECO:0000313" key="3">
    <source>
        <dbReference type="EMBL" id="MFB9678242.1"/>
    </source>
</evidence>
<comment type="caution">
    <text evidence="3">The sequence shown here is derived from an EMBL/GenBank/DDBJ whole genome shotgun (WGS) entry which is preliminary data.</text>
</comment>
<reference evidence="3 4" key="1">
    <citation type="submission" date="2024-09" db="EMBL/GenBank/DDBJ databases">
        <authorList>
            <person name="Sun Q."/>
            <person name="Mori K."/>
        </authorList>
    </citation>
    <scope>NUCLEOTIDE SEQUENCE [LARGE SCALE GENOMIC DNA]</scope>
    <source>
        <strain evidence="3 4">JCM 3028</strain>
    </source>
</reference>
<feature type="region of interest" description="Disordered" evidence="1">
    <location>
        <begin position="45"/>
        <end position="65"/>
    </location>
</feature>
<dbReference type="RefSeq" id="WP_386159275.1">
    <property type="nucleotide sequence ID" value="NZ_JBHMBS010000010.1"/>
</dbReference>
<evidence type="ECO:0000256" key="1">
    <source>
        <dbReference type="SAM" id="MobiDB-lite"/>
    </source>
</evidence>
<evidence type="ECO:0000313" key="4">
    <source>
        <dbReference type="Proteomes" id="UP001589610"/>
    </source>
</evidence>
<gene>
    <name evidence="3" type="ORF">ACFFRH_22390</name>
</gene>
<proteinExistence type="predicted"/>
<keyword evidence="2" id="KW-0472">Membrane</keyword>
<organism evidence="3 4">
    <name type="scientific">Streptosporangium vulgare</name>
    <dbReference type="NCBI Taxonomy" id="46190"/>
    <lineage>
        <taxon>Bacteria</taxon>
        <taxon>Bacillati</taxon>
        <taxon>Actinomycetota</taxon>
        <taxon>Actinomycetes</taxon>
        <taxon>Streptosporangiales</taxon>
        <taxon>Streptosporangiaceae</taxon>
        <taxon>Streptosporangium</taxon>
    </lineage>
</organism>
<dbReference type="Proteomes" id="UP001589610">
    <property type="component" value="Unassembled WGS sequence"/>
</dbReference>
<name>A0ABV5TGS6_9ACTN</name>
<keyword evidence="2" id="KW-1133">Transmembrane helix</keyword>
<feature type="transmembrane region" description="Helical" evidence="2">
    <location>
        <begin position="12"/>
        <end position="33"/>
    </location>
</feature>
<keyword evidence="4" id="KW-1185">Reference proteome</keyword>
<accession>A0ABV5TGS6</accession>